<dbReference type="AlphaFoldDB" id="A0A6N8S4S6"/>
<proteinExistence type="predicted"/>
<reference evidence="1 2" key="1">
    <citation type="submission" date="2019-12" db="EMBL/GenBank/DDBJ databases">
        <title>Shinella kummerowiae sp. nov., a symbiotic bacterium isolated from root nodules of the herbal legume Kummerowia stipulacea.</title>
        <authorList>
            <person name="Gao J."/>
        </authorList>
    </citation>
    <scope>NUCLEOTIDE SEQUENCE [LARGE SCALE GENOMIC DNA]</scope>
    <source>
        <strain evidence="1 2">CCBAU 25048</strain>
    </source>
</reference>
<gene>
    <name evidence="1" type="ORF">GR138_02720</name>
</gene>
<protein>
    <submittedName>
        <fullName evidence="1">Uncharacterized protein</fullName>
    </submittedName>
</protein>
<name>A0A6N8S4S6_9HYPH</name>
<evidence type="ECO:0000313" key="1">
    <source>
        <dbReference type="EMBL" id="MXN44085.1"/>
    </source>
</evidence>
<evidence type="ECO:0000313" key="2">
    <source>
        <dbReference type="Proteomes" id="UP000435802"/>
    </source>
</evidence>
<sequence length="95" mass="10370">MMQAPELLGWERDDTVADDTHSTWTNLLVVGDGEEDTYDMLVIGEPGRTGPTHYSVTGTRAGTGVTFAEGWASSWGEACRLAEIEARRASIRLVK</sequence>
<dbReference type="EMBL" id="WUMK01000001">
    <property type="protein sequence ID" value="MXN44085.1"/>
    <property type="molecule type" value="Genomic_DNA"/>
</dbReference>
<dbReference type="OrthoDB" id="9873034at2"/>
<comment type="caution">
    <text evidence="1">The sequence shown here is derived from an EMBL/GenBank/DDBJ whole genome shotgun (WGS) entry which is preliminary data.</text>
</comment>
<organism evidence="1 2">
    <name type="scientific">Shinella kummerowiae</name>
    <dbReference type="NCBI Taxonomy" id="417745"/>
    <lineage>
        <taxon>Bacteria</taxon>
        <taxon>Pseudomonadati</taxon>
        <taxon>Pseudomonadota</taxon>
        <taxon>Alphaproteobacteria</taxon>
        <taxon>Hyphomicrobiales</taxon>
        <taxon>Rhizobiaceae</taxon>
        <taxon>Shinella</taxon>
    </lineage>
</organism>
<dbReference type="Proteomes" id="UP000435802">
    <property type="component" value="Unassembled WGS sequence"/>
</dbReference>
<accession>A0A6N8S4S6</accession>
<dbReference type="RefSeq" id="WP_160857062.1">
    <property type="nucleotide sequence ID" value="NZ_WUMK01000001.1"/>
</dbReference>
<keyword evidence="2" id="KW-1185">Reference proteome</keyword>